<dbReference type="Proteomes" id="UP000789920">
    <property type="component" value="Unassembled WGS sequence"/>
</dbReference>
<evidence type="ECO:0000313" key="2">
    <source>
        <dbReference type="Proteomes" id="UP000789920"/>
    </source>
</evidence>
<name>A0ACA9M3H1_9GLOM</name>
<comment type="caution">
    <text evidence="1">The sequence shown here is derived from an EMBL/GenBank/DDBJ whole genome shotgun (WGS) entry which is preliminary data.</text>
</comment>
<dbReference type="EMBL" id="CAJVQC010006503">
    <property type="protein sequence ID" value="CAG8567669.1"/>
    <property type="molecule type" value="Genomic_DNA"/>
</dbReference>
<protein>
    <submittedName>
        <fullName evidence="1">740_t:CDS:1</fullName>
    </submittedName>
</protein>
<organism evidence="1 2">
    <name type="scientific">Racocetra persica</name>
    <dbReference type="NCBI Taxonomy" id="160502"/>
    <lineage>
        <taxon>Eukaryota</taxon>
        <taxon>Fungi</taxon>
        <taxon>Fungi incertae sedis</taxon>
        <taxon>Mucoromycota</taxon>
        <taxon>Glomeromycotina</taxon>
        <taxon>Glomeromycetes</taxon>
        <taxon>Diversisporales</taxon>
        <taxon>Gigasporaceae</taxon>
        <taxon>Racocetra</taxon>
    </lineage>
</organism>
<keyword evidence="2" id="KW-1185">Reference proteome</keyword>
<evidence type="ECO:0000313" key="1">
    <source>
        <dbReference type="EMBL" id="CAG8567669.1"/>
    </source>
</evidence>
<gene>
    <name evidence="1" type="ORF">RPERSI_LOCUS4623</name>
</gene>
<feature type="non-terminal residue" evidence="1">
    <location>
        <position position="1"/>
    </location>
</feature>
<accession>A0ACA9M3H1</accession>
<reference evidence="1" key="1">
    <citation type="submission" date="2021-06" db="EMBL/GenBank/DDBJ databases">
        <authorList>
            <person name="Kallberg Y."/>
            <person name="Tangrot J."/>
            <person name="Rosling A."/>
        </authorList>
    </citation>
    <scope>NUCLEOTIDE SEQUENCE</scope>
    <source>
        <strain evidence="1">MA461A</strain>
    </source>
</reference>
<sequence>LNSKKCHFAKSELKFLGYVINEDCISTNLKKKEHSIYLDLRSQDDISKIVLGAILAQKDPQEREQMIYYAVEL</sequence>
<proteinExistence type="predicted"/>